<dbReference type="InterPro" id="IPR007837">
    <property type="entry name" value="DinB"/>
</dbReference>
<evidence type="ECO:0000256" key="1">
    <source>
        <dbReference type="ARBA" id="ARBA00008635"/>
    </source>
</evidence>
<feature type="binding site" evidence="3">
    <location>
        <position position="146"/>
    </location>
    <ligand>
        <name>a divalent metal cation</name>
        <dbReference type="ChEBI" id="CHEBI:60240"/>
    </ligand>
</feature>
<protein>
    <submittedName>
        <fullName evidence="4">DinB family protein</fullName>
    </submittedName>
</protein>
<sequence length="180" mass="20032">MQRIEHIRQMARYNSWMNERLYAAAASLPDEALSAERGAFFGSILGTLNHLVVADLIWLGRYAAHPANHRALQALAGLQRPTRLDQSMAANIRELTALRVQLDACIEALAAEIDEEQLDQPLAYRNTRGIEARKNFFALLMHLFNHQTHHRGQATTLLSQAGVDVGVTDLLASIADEPEP</sequence>
<dbReference type="PANTHER" id="PTHR37302:SF1">
    <property type="entry name" value="PROTEIN DINB"/>
    <property type="match status" value="1"/>
</dbReference>
<dbReference type="SUPFAM" id="SSF109854">
    <property type="entry name" value="DinB/YfiT-like putative metalloenzymes"/>
    <property type="match status" value="1"/>
</dbReference>
<organism evidence="4">
    <name type="scientific">Ectopseudomonas oleovorans</name>
    <name type="common">Pseudomonas oleovorans</name>
    <dbReference type="NCBI Taxonomy" id="301"/>
    <lineage>
        <taxon>Bacteria</taxon>
        <taxon>Pseudomonadati</taxon>
        <taxon>Pseudomonadota</taxon>
        <taxon>Gammaproteobacteria</taxon>
        <taxon>Pseudomonadales</taxon>
        <taxon>Pseudomonadaceae</taxon>
        <taxon>Ectopseudomonas</taxon>
    </lineage>
</organism>
<comment type="similarity">
    <text evidence="1">Belongs to the DinB family.</text>
</comment>
<feature type="binding site" evidence="3">
    <location>
        <position position="50"/>
    </location>
    <ligand>
        <name>a divalent metal cation</name>
        <dbReference type="ChEBI" id="CHEBI:60240"/>
    </ligand>
</feature>
<evidence type="ECO:0000256" key="2">
    <source>
        <dbReference type="ARBA" id="ARBA00022723"/>
    </source>
</evidence>
<gene>
    <name evidence="4" type="ORF">POT9AD_0318</name>
</gene>
<dbReference type="OrthoDB" id="9807509at2"/>
<evidence type="ECO:0000256" key="3">
    <source>
        <dbReference type="PIRSR" id="PIRSR607837-1"/>
    </source>
</evidence>
<evidence type="ECO:0000313" key="4">
    <source>
        <dbReference type="EMBL" id="VDN61309.1"/>
    </source>
</evidence>
<dbReference type="Pfam" id="PF05163">
    <property type="entry name" value="DinB"/>
    <property type="match status" value="1"/>
</dbReference>
<dbReference type="InterPro" id="IPR034660">
    <property type="entry name" value="DinB/YfiT-like"/>
</dbReference>
<dbReference type="PANTHER" id="PTHR37302">
    <property type="entry name" value="SLR1116 PROTEIN"/>
    <property type="match status" value="1"/>
</dbReference>
<accession>A0A653AY46</accession>
<feature type="binding site" evidence="3">
    <location>
        <position position="150"/>
    </location>
    <ligand>
        <name>a divalent metal cation</name>
        <dbReference type="ChEBI" id="CHEBI:60240"/>
    </ligand>
</feature>
<reference evidence="4" key="1">
    <citation type="submission" date="2018-11" db="EMBL/GenBank/DDBJ databases">
        <authorList>
            <consortium name="Genoscope - CEA"/>
            <person name="William W."/>
        </authorList>
    </citation>
    <scope>NUCLEOTIDE SEQUENCE [LARGE SCALE GENOMIC DNA]</scope>
    <source>
        <strain evidence="4">T9AD</strain>
    </source>
</reference>
<name>A0A653AY46_ECTOL</name>
<dbReference type="EMBL" id="LR130779">
    <property type="protein sequence ID" value="VDN61309.1"/>
    <property type="molecule type" value="Genomic_DNA"/>
</dbReference>
<dbReference type="Gene3D" id="1.20.120.450">
    <property type="entry name" value="dinb family like domain"/>
    <property type="match status" value="1"/>
</dbReference>
<proteinExistence type="inferred from homology"/>
<keyword evidence="2 3" id="KW-0479">Metal-binding</keyword>
<dbReference type="GO" id="GO:0046872">
    <property type="term" value="F:metal ion binding"/>
    <property type="evidence" value="ECO:0007669"/>
    <property type="project" value="UniProtKB-KW"/>
</dbReference>
<dbReference type="AlphaFoldDB" id="A0A653AY46"/>